<evidence type="ECO:0000256" key="8">
    <source>
        <dbReference type="ARBA" id="ARBA00023014"/>
    </source>
</evidence>
<dbReference type="PROSITE" id="PS51918">
    <property type="entry name" value="RADICAL_SAM"/>
    <property type="match status" value="1"/>
</dbReference>
<dbReference type="Pfam" id="PF00037">
    <property type="entry name" value="Fer4"/>
    <property type="match status" value="1"/>
</dbReference>
<dbReference type="PROSITE" id="PS00198">
    <property type="entry name" value="4FE4S_FER_1"/>
    <property type="match status" value="1"/>
</dbReference>
<dbReference type="EMBL" id="CYXT01000005">
    <property type="protein sequence ID" value="CUM84274.1"/>
    <property type="molecule type" value="Genomic_DNA"/>
</dbReference>
<feature type="domain" description="4Fe-4S ferredoxin-type" evidence="10">
    <location>
        <begin position="45"/>
        <end position="76"/>
    </location>
</feature>
<dbReference type="InterPro" id="IPR017900">
    <property type="entry name" value="4Fe4S_Fe_S_CS"/>
</dbReference>
<keyword evidence="3" id="KW-0004">4Fe-4S</keyword>
<keyword evidence="5" id="KW-0479">Metal-binding</keyword>
<keyword evidence="7" id="KW-0408">Iron</keyword>
<dbReference type="PANTHER" id="PTHR30352">
    <property type="entry name" value="PYRUVATE FORMATE-LYASE-ACTIVATING ENZYME"/>
    <property type="match status" value="1"/>
</dbReference>
<dbReference type="InterPro" id="IPR012839">
    <property type="entry name" value="Organic_radical_activase"/>
</dbReference>
<evidence type="ECO:0000259" key="11">
    <source>
        <dbReference type="PROSITE" id="PS51918"/>
    </source>
</evidence>
<dbReference type="SUPFAM" id="SSF102114">
    <property type="entry name" value="Radical SAM enzymes"/>
    <property type="match status" value="1"/>
</dbReference>
<dbReference type="PROSITE" id="PS01087">
    <property type="entry name" value="RADICAL_ACTIVATING"/>
    <property type="match status" value="1"/>
</dbReference>
<evidence type="ECO:0000256" key="3">
    <source>
        <dbReference type="ARBA" id="ARBA00022485"/>
    </source>
</evidence>
<keyword evidence="6 12" id="KW-0560">Oxidoreductase</keyword>
<feature type="domain" description="4Fe-4S ferredoxin-type" evidence="10">
    <location>
        <begin position="77"/>
        <end position="105"/>
    </location>
</feature>
<dbReference type="RefSeq" id="WP_055258137.1">
    <property type="nucleotide sequence ID" value="NZ_CYXT01000005.1"/>
</dbReference>
<comment type="similarity">
    <text evidence="2">Belongs to the organic radical-activating enzymes family.</text>
</comment>
<dbReference type="AlphaFoldDB" id="A0A173S1I7"/>
<protein>
    <submittedName>
        <fullName evidence="12">4-hydroxyphenylacetate decarboxylase activating enzyme</fullName>
        <ecNumber evidence="12">1.97.1.-</ecNumber>
    </submittedName>
</protein>
<evidence type="ECO:0000256" key="7">
    <source>
        <dbReference type="ARBA" id="ARBA00023004"/>
    </source>
</evidence>
<keyword evidence="8" id="KW-0411">Iron-sulfur</keyword>
<dbReference type="InterPro" id="IPR017896">
    <property type="entry name" value="4Fe4S_Fe-S-bd"/>
</dbReference>
<dbReference type="Gene3D" id="3.30.70.20">
    <property type="match status" value="1"/>
</dbReference>
<evidence type="ECO:0000256" key="1">
    <source>
        <dbReference type="ARBA" id="ARBA00001966"/>
    </source>
</evidence>
<gene>
    <name evidence="12" type="primary">hpdA_2</name>
    <name evidence="12" type="ORF">ERS852425_00961</name>
</gene>
<dbReference type="InterPro" id="IPR001989">
    <property type="entry name" value="Radical_activat_CS"/>
</dbReference>
<comment type="catalytic activity">
    <reaction evidence="9">
        <text>glycyl-[protein] + reduced [flavodoxin] + S-adenosyl-L-methionine = glycin-2-yl radical-[protein] + semiquinone [flavodoxin] + 5'-deoxyadenosine + L-methionine + H(+)</text>
        <dbReference type="Rhea" id="RHEA:61976"/>
        <dbReference type="Rhea" id="RHEA-COMP:10622"/>
        <dbReference type="Rhea" id="RHEA-COMP:14480"/>
        <dbReference type="Rhea" id="RHEA-COMP:15993"/>
        <dbReference type="Rhea" id="RHEA-COMP:15994"/>
        <dbReference type="ChEBI" id="CHEBI:15378"/>
        <dbReference type="ChEBI" id="CHEBI:17319"/>
        <dbReference type="ChEBI" id="CHEBI:29947"/>
        <dbReference type="ChEBI" id="CHEBI:32722"/>
        <dbReference type="ChEBI" id="CHEBI:57618"/>
        <dbReference type="ChEBI" id="CHEBI:57844"/>
        <dbReference type="ChEBI" id="CHEBI:59789"/>
        <dbReference type="ChEBI" id="CHEBI:140311"/>
    </reaction>
</comment>
<evidence type="ECO:0000256" key="5">
    <source>
        <dbReference type="ARBA" id="ARBA00022723"/>
    </source>
</evidence>
<dbReference type="NCBIfam" id="TIGR02494">
    <property type="entry name" value="PFLE_PFLC"/>
    <property type="match status" value="1"/>
</dbReference>
<reference evidence="12 13" key="1">
    <citation type="submission" date="2015-09" db="EMBL/GenBank/DDBJ databases">
        <authorList>
            <consortium name="Pathogen Informatics"/>
        </authorList>
    </citation>
    <scope>NUCLEOTIDE SEQUENCE [LARGE SCALE GENOMIC DNA]</scope>
    <source>
        <strain evidence="12 13">2789STDY5608868</strain>
    </source>
</reference>
<dbReference type="PROSITE" id="PS51379">
    <property type="entry name" value="4FE4S_FER_2"/>
    <property type="match status" value="2"/>
</dbReference>
<dbReference type="InterPro" id="IPR034457">
    <property type="entry name" value="Organic_radical-activating"/>
</dbReference>
<dbReference type="Proteomes" id="UP000095598">
    <property type="component" value="Unassembled WGS sequence"/>
</dbReference>
<dbReference type="EC" id="1.97.1.-" evidence="12"/>
<dbReference type="GO" id="GO:0046872">
    <property type="term" value="F:metal ion binding"/>
    <property type="evidence" value="ECO:0007669"/>
    <property type="project" value="UniProtKB-KW"/>
</dbReference>
<evidence type="ECO:0000256" key="2">
    <source>
        <dbReference type="ARBA" id="ARBA00009777"/>
    </source>
</evidence>
<dbReference type="SFLD" id="SFLDS00029">
    <property type="entry name" value="Radical_SAM"/>
    <property type="match status" value="1"/>
</dbReference>
<dbReference type="SFLD" id="SFLDG01066">
    <property type="entry name" value="organic_radical-activating_enz"/>
    <property type="match status" value="1"/>
</dbReference>
<feature type="domain" description="Radical SAM core" evidence="11">
    <location>
        <begin position="16"/>
        <end position="295"/>
    </location>
</feature>
<dbReference type="GO" id="GO:0051539">
    <property type="term" value="F:4 iron, 4 sulfur cluster binding"/>
    <property type="evidence" value="ECO:0007669"/>
    <property type="project" value="UniProtKB-KW"/>
</dbReference>
<sequence length="299" mass="33257">MDIRGKIFNTQHYSIRDGHGIRTVVFLKGCPASCVWCCNPESQGYDFDLYHVERFCAGCGRCEQVCPNSAISVVDGKAEIDREKCRKCFSCVDICHADAMQKIGTEVTVDEVIKEVMSDAPMYETSGGGVTLSGGECLTQPEFALAILEEARMNGISTCIETCGVCRKDVLVKAANLCDEVFMDLKIMDPEKSKRFIGVDSTSILENAAAIAKLPWVYFRIPLIPGINDDEENLQALADFLKESGNPRIKLIPYHVLGVDKYPRLGREYEWVRSSKGIDEIVKKAQEFMEARGIETEIA</sequence>
<proteinExistence type="inferred from homology"/>
<comment type="cofactor">
    <cofactor evidence="1">
        <name>[4Fe-4S] cluster</name>
        <dbReference type="ChEBI" id="CHEBI:49883"/>
    </cofactor>
</comment>
<dbReference type="InterPro" id="IPR007197">
    <property type="entry name" value="rSAM"/>
</dbReference>
<dbReference type="InterPro" id="IPR040074">
    <property type="entry name" value="BssD/PflA/YjjW"/>
</dbReference>
<evidence type="ECO:0000256" key="6">
    <source>
        <dbReference type="ARBA" id="ARBA00023002"/>
    </source>
</evidence>
<evidence type="ECO:0000313" key="13">
    <source>
        <dbReference type="Proteomes" id="UP000095598"/>
    </source>
</evidence>
<evidence type="ECO:0000256" key="9">
    <source>
        <dbReference type="ARBA" id="ARBA00047365"/>
    </source>
</evidence>
<dbReference type="Pfam" id="PF04055">
    <property type="entry name" value="Radical_SAM"/>
    <property type="match status" value="1"/>
</dbReference>
<dbReference type="InterPro" id="IPR013785">
    <property type="entry name" value="Aldolase_TIM"/>
</dbReference>
<keyword evidence="4" id="KW-0949">S-adenosyl-L-methionine</keyword>
<dbReference type="Gene3D" id="3.20.20.70">
    <property type="entry name" value="Aldolase class I"/>
    <property type="match status" value="1"/>
</dbReference>
<evidence type="ECO:0000259" key="10">
    <source>
        <dbReference type="PROSITE" id="PS51379"/>
    </source>
</evidence>
<dbReference type="PIRSF" id="PIRSF000371">
    <property type="entry name" value="PFL_act_enz"/>
    <property type="match status" value="1"/>
</dbReference>
<dbReference type="PANTHER" id="PTHR30352:SF4">
    <property type="entry name" value="PYRUVATE FORMATE-LYASE 2-ACTIVATING ENZYME"/>
    <property type="match status" value="1"/>
</dbReference>
<dbReference type="SUPFAM" id="SSF54862">
    <property type="entry name" value="4Fe-4S ferredoxins"/>
    <property type="match status" value="1"/>
</dbReference>
<dbReference type="SFLD" id="SFLDG01118">
    <property type="entry name" value="activating_enzymes__group_2"/>
    <property type="match status" value="1"/>
</dbReference>
<organism evidence="12 13">
    <name type="scientific">Anaerostipes hadrus</name>
    <dbReference type="NCBI Taxonomy" id="649756"/>
    <lineage>
        <taxon>Bacteria</taxon>
        <taxon>Bacillati</taxon>
        <taxon>Bacillota</taxon>
        <taxon>Clostridia</taxon>
        <taxon>Lachnospirales</taxon>
        <taxon>Lachnospiraceae</taxon>
        <taxon>Anaerostipes</taxon>
    </lineage>
</organism>
<dbReference type="InterPro" id="IPR058240">
    <property type="entry name" value="rSAM_sf"/>
</dbReference>
<evidence type="ECO:0000313" key="12">
    <source>
        <dbReference type="EMBL" id="CUM84274.1"/>
    </source>
</evidence>
<dbReference type="GO" id="GO:0016491">
    <property type="term" value="F:oxidoreductase activity"/>
    <property type="evidence" value="ECO:0007669"/>
    <property type="project" value="UniProtKB-KW"/>
</dbReference>
<evidence type="ECO:0000256" key="4">
    <source>
        <dbReference type="ARBA" id="ARBA00022691"/>
    </source>
</evidence>
<name>A0A173S1I7_ANAHA</name>
<accession>A0A173S1I7</accession>